<dbReference type="Proteomes" id="UP000499080">
    <property type="component" value="Unassembled WGS sequence"/>
</dbReference>
<protein>
    <submittedName>
        <fullName evidence="1">Uncharacterized protein</fullName>
    </submittedName>
</protein>
<evidence type="ECO:0000313" key="2">
    <source>
        <dbReference type="Proteomes" id="UP000499080"/>
    </source>
</evidence>
<evidence type="ECO:0000313" key="1">
    <source>
        <dbReference type="EMBL" id="GBN19382.1"/>
    </source>
</evidence>
<name>A0A4Y2LY36_ARAVE</name>
<organism evidence="1 2">
    <name type="scientific">Araneus ventricosus</name>
    <name type="common">Orbweaver spider</name>
    <name type="synonym">Epeira ventricosa</name>
    <dbReference type="NCBI Taxonomy" id="182803"/>
    <lineage>
        <taxon>Eukaryota</taxon>
        <taxon>Metazoa</taxon>
        <taxon>Ecdysozoa</taxon>
        <taxon>Arthropoda</taxon>
        <taxon>Chelicerata</taxon>
        <taxon>Arachnida</taxon>
        <taxon>Araneae</taxon>
        <taxon>Araneomorphae</taxon>
        <taxon>Entelegynae</taxon>
        <taxon>Araneoidea</taxon>
        <taxon>Araneidae</taxon>
        <taxon>Araneus</taxon>
    </lineage>
</organism>
<comment type="caution">
    <text evidence="1">The sequence shown here is derived from an EMBL/GenBank/DDBJ whole genome shotgun (WGS) entry which is preliminary data.</text>
</comment>
<accession>A0A4Y2LY36</accession>
<dbReference type="AlphaFoldDB" id="A0A4Y2LY36"/>
<dbReference type="EMBL" id="BGPR01006485">
    <property type="protein sequence ID" value="GBN19382.1"/>
    <property type="molecule type" value="Genomic_DNA"/>
</dbReference>
<proteinExistence type="predicted"/>
<keyword evidence="2" id="KW-1185">Reference proteome</keyword>
<gene>
    <name evidence="1" type="ORF">AVEN_120679_1</name>
</gene>
<sequence>MQRRKPAWASEAWRRKVWVETARISASESRNYGLASLCDEKRQIDDLNNFFGLIETKIEKGSTINVRRPHTNFYLSKPQSLRFIMFRSMRLYRPTDSQPFDGFGQNSGTDPHS</sequence>
<reference evidence="1 2" key="1">
    <citation type="journal article" date="2019" name="Sci. Rep.">
        <title>Orb-weaving spider Araneus ventricosus genome elucidates the spidroin gene catalogue.</title>
        <authorList>
            <person name="Kono N."/>
            <person name="Nakamura H."/>
            <person name="Ohtoshi R."/>
            <person name="Moran D.A.P."/>
            <person name="Shinohara A."/>
            <person name="Yoshida Y."/>
            <person name="Fujiwara M."/>
            <person name="Mori M."/>
            <person name="Tomita M."/>
            <person name="Arakawa K."/>
        </authorList>
    </citation>
    <scope>NUCLEOTIDE SEQUENCE [LARGE SCALE GENOMIC DNA]</scope>
</reference>